<dbReference type="Proteomes" id="UP000663873">
    <property type="component" value="Unassembled WGS sequence"/>
</dbReference>
<dbReference type="AlphaFoldDB" id="A0A821V2H4"/>
<dbReference type="SUPFAM" id="SSF48726">
    <property type="entry name" value="Immunoglobulin"/>
    <property type="match status" value="1"/>
</dbReference>
<proteinExistence type="predicted"/>
<name>A0A821V2H4_9BILA</name>
<gene>
    <name evidence="1" type="ORF">UJA718_LOCUS45474</name>
</gene>
<feature type="non-terminal residue" evidence="1">
    <location>
        <position position="61"/>
    </location>
</feature>
<accession>A0A821V2H4</accession>
<reference evidence="1" key="1">
    <citation type="submission" date="2021-02" db="EMBL/GenBank/DDBJ databases">
        <authorList>
            <person name="Nowell W R."/>
        </authorList>
    </citation>
    <scope>NUCLEOTIDE SEQUENCE</scope>
</reference>
<evidence type="ECO:0000313" key="2">
    <source>
        <dbReference type="Proteomes" id="UP000663873"/>
    </source>
</evidence>
<dbReference type="Pfam" id="PF13927">
    <property type="entry name" value="Ig_3"/>
    <property type="match status" value="1"/>
</dbReference>
<dbReference type="InterPro" id="IPR036179">
    <property type="entry name" value="Ig-like_dom_sf"/>
</dbReference>
<protein>
    <submittedName>
        <fullName evidence="1">Uncharacterized protein</fullName>
    </submittedName>
</protein>
<feature type="non-terminal residue" evidence="1">
    <location>
        <position position="1"/>
    </location>
</feature>
<sequence>LPNGNPRPIPIFTLNNNSLDIESKSNRYKILPSGNLHIIDIKQSDAGKYQCSAKNPLTGQI</sequence>
<evidence type="ECO:0000313" key="1">
    <source>
        <dbReference type="EMBL" id="CAF4899941.1"/>
    </source>
</evidence>
<keyword evidence="2" id="KW-1185">Reference proteome</keyword>
<comment type="caution">
    <text evidence="1">The sequence shown here is derived from an EMBL/GenBank/DDBJ whole genome shotgun (WGS) entry which is preliminary data.</text>
</comment>
<dbReference type="EMBL" id="CAJOBP010076385">
    <property type="protein sequence ID" value="CAF4899941.1"/>
    <property type="molecule type" value="Genomic_DNA"/>
</dbReference>
<dbReference type="CDD" id="cd00096">
    <property type="entry name" value="Ig"/>
    <property type="match status" value="1"/>
</dbReference>
<organism evidence="1 2">
    <name type="scientific">Rotaria socialis</name>
    <dbReference type="NCBI Taxonomy" id="392032"/>
    <lineage>
        <taxon>Eukaryota</taxon>
        <taxon>Metazoa</taxon>
        <taxon>Spiralia</taxon>
        <taxon>Gnathifera</taxon>
        <taxon>Rotifera</taxon>
        <taxon>Eurotatoria</taxon>
        <taxon>Bdelloidea</taxon>
        <taxon>Philodinida</taxon>
        <taxon>Philodinidae</taxon>
        <taxon>Rotaria</taxon>
    </lineage>
</organism>
<dbReference type="InterPro" id="IPR013783">
    <property type="entry name" value="Ig-like_fold"/>
</dbReference>
<dbReference type="Gene3D" id="2.60.40.10">
    <property type="entry name" value="Immunoglobulins"/>
    <property type="match status" value="1"/>
</dbReference>